<gene>
    <name evidence="2" type="ORF">LCGC14_0965880</name>
</gene>
<dbReference type="PANTHER" id="PTHR39648">
    <property type="entry name" value="6-HYDROXYMETHYL-7,8-DIHYDROPTERIN PYROPHOSPHOKINASE"/>
    <property type="match status" value="1"/>
</dbReference>
<dbReference type="AlphaFoldDB" id="A0A0F9ND87"/>
<dbReference type="GO" id="GO:0005524">
    <property type="term" value="F:ATP binding"/>
    <property type="evidence" value="ECO:0007669"/>
    <property type="project" value="InterPro"/>
</dbReference>
<dbReference type="PANTHER" id="PTHR39648:SF1">
    <property type="entry name" value="6-HYDROXYMETHYL-7,8-DIHYDROPTERIN PYROPHOSPHOKINASE"/>
    <property type="match status" value="1"/>
</dbReference>
<comment type="caution">
    <text evidence="2">The sequence shown here is derived from an EMBL/GenBank/DDBJ whole genome shotgun (WGS) entry which is preliminary data.</text>
</comment>
<feature type="domain" description="6-hydroxymethylpterin diphosphokinase MptE-like" evidence="1">
    <location>
        <begin position="46"/>
        <end position="209"/>
    </location>
</feature>
<evidence type="ECO:0000313" key="2">
    <source>
        <dbReference type="EMBL" id="KKN17440.1"/>
    </source>
</evidence>
<proteinExistence type="predicted"/>
<dbReference type="InterPro" id="IPR027510">
    <property type="entry name" value="HMPDK_MptE"/>
</dbReference>
<dbReference type="InterPro" id="IPR002826">
    <property type="entry name" value="MptE-like"/>
</dbReference>
<reference evidence="2" key="1">
    <citation type="journal article" date="2015" name="Nature">
        <title>Complex archaea that bridge the gap between prokaryotes and eukaryotes.</title>
        <authorList>
            <person name="Spang A."/>
            <person name="Saw J.H."/>
            <person name="Jorgensen S.L."/>
            <person name="Zaremba-Niedzwiedzka K."/>
            <person name="Martijn J."/>
            <person name="Lind A.E."/>
            <person name="van Eijk R."/>
            <person name="Schleper C."/>
            <person name="Guy L."/>
            <person name="Ettema T.J."/>
        </authorList>
    </citation>
    <scope>NUCLEOTIDE SEQUENCE</scope>
</reference>
<organism evidence="2">
    <name type="scientific">marine sediment metagenome</name>
    <dbReference type="NCBI Taxonomy" id="412755"/>
    <lineage>
        <taxon>unclassified sequences</taxon>
        <taxon>metagenomes</taxon>
        <taxon>ecological metagenomes</taxon>
    </lineage>
</organism>
<dbReference type="EMBL" id="LAZR01003520">
    <property type="protein sequence ID" value="KKN17440.1"/>
    <property type="molecule type" value="Genomic_DNA"/>
</dbReference>
<protein>
    <recommendedName>
        <fullName evidence="1">6-hydroxymethylpterin diphosphokinase MptE-like domain-containing protein</fullName>
    </recommendedName>
</protein>
<accession>A0A0F9ND87</accession>
<dbReference type="Pfam" id="PF01973">
    <property type="entry name" value="MptE-like"/>
    <property type="match status" value="1"/>
</dbReference>
<sequence length="280" mass="33050">MDSKLKEQLNFYLEYKDWYFRIINDFKFDYEEDCKARDYLTKILDLKKNEWNLEELLFSFKKGLQEKSFILIYGCGPTLEETVEYLLRYKGKDIFKTSINLAADGASVFLKEKSIPINAIFTDLDGITINEFNYPKFLIIHAHGDNIDKIRFFRKSIIRFKKVIGTTQVEPNANVINPGGFTDGDRILFFLRGLLAPFHKLFLIGMDFKNVVGKYSKFYLEKNQVGSPIKQKKLHYALELINWIKKRIKNEIYFINSTLRTNNFTNLSIKEFITNYINKI</sequence>
<name>A0A0F9ND87_9ZZZZ</name>
<dbReference type="GO" id="GO:0003848">
    <property type="term" value="F:2-amino-4-hydroxy-6-hydroxymethyldihydropteridine diphosphokinase activity"/>
    <property type="evidence" value="ECO:0007669"/>
    <property type="project" value="InterPro"/>
</dbReference>
<evidence type="ECO:0000259" key="1">
    <source>
        <dbReference type="Pfam" id="PF01973"/>
    </source>
</evidence>